<feature type="transmembrane region" description="Helical" evidence="6">
    <location>
        <begin position="74"/>
        <end position="92"/>
    </location>
</feature>
<dbReference type="PANTHER" id="PTHR23501">
    <property type="entry name" value="MAJOR FACILITATOR SUPERFAMILY"/>
    <property type="match status" value="1"/>
</dbReference>
<dbReference type="GO" id="GO:0022857">
    <property type="term" value="F:transmembrane transporter activity"/>
    <property type="evidence" value="ECO:0007669"/>
    <property type="project" value="InterPro"/>
</dbReference>
<feature type="transmembrane region" description="Helical" evidence="6">
    <location>
        <begin position="162"/>
        <end position="180"/>
    </location>
</feature>
<comment type="caution">
    <text evidence="8">The sequence shown here is derived from an EMBL/GenBank/DDBJ whole genome shotgun (WGS) entry which is preliminary data.</text>
</comment>
<feature type="transmembrane region" description="Helical" evidence="6">
    <location>
        <begin position="408"/>
        <end position="430"/>
    </location>
</feature>
<evidence type="ECO:0000256" key="3">
    <source>
        <dbReference type="ARBA" id="ARBA00022989"/>
    </source>
</evidence>
<evidence type="ECO:0000256" key="4">
    <source>
        <dbReference type="ARBA" id="ARBA00023136"/>
    </source>
</evidence>
<feature type="transmembrane region" description="Helical" evidence="6">
    <location>
        <begin position="192"/>
        <end position="212"/>
    </location>
</feature>
<evidence type="ECO:0000313" key="8">
    <source>
        <dbReference type="EMBL" id="KAH8692258.1"/>
    </source>
</evidence>
<dbReference type="Gene3D" id="1.20.1250.20">
    <property type="entry name" value="MFS general substrate transporter like domains"/>
    <property type="match status" value="1"/>
</dbReference>
<protein>
    <submittedName>
        <fullName evidence="8">MFS multidrug transporter</fullName>
    </submittedName>
</protein>
<accession>A0AAD4KKE7</accession>
<evidence type="ECO:0000256" key="2">
    <source>
        <dbReference type="ARBA" id="ARBA00022692"/>
    </source>
</evidence>
<dbReference type="InterPro" id="IPR011701">
    <property type="entry name" value="MFS"/>
</dbReference>
<keyword evidence="2 6" id="KW-0812">Transmembrane</keyword>
<feature type="transmembrane region" description="Helical" evidence="6">
    <location>
        <begin position="378"/>
        <end position="396"/>
    </location>
</feature>
<keyword evidence="9" id="KW-1185">Reference proteome</keyword>
<name>A0AAD4KKE7_9EURO</name>
<evidence type="ECO:0000256" key="5">
    <source>
        <dbReference type="SAM" id="MobiDB-lite"/>
    </source>
</evidence>
<dbReference type="InterPro" id="IPR020846">
    <property type="entry name" value="MFS_dom"/>
</dbReference>
<gene>
    <name evidence="8" type="ORF">BGW36DRAFT_419559</name>
</gene>
<dbReference type="EMBL" id="JAJTJA010000011">
    <property type="protein sequence ID" value="KAH8692258.1"/>
    <property type="molecule type" value="Genomic_DNA"/>
</dbReference>
<feature type="transmembrane region" description="Helical" evidence="6">
    <location>
        <begin position="232"/>
        <end position="252"/>
    </location>
</feature>
<evidence type="ECO:0000256" key="1">
    <source>
        <dbReference type="ARBA" id="ARBA00004141"/>
    </source>
</evidence>
<dbReference type="GeneID" id="70249750"/>
<evidence type="ECO:0000259" key="7">
    <source>
        <dbReference type="PROSITE" id="PS50850"/>
    </source>
</evidence>
<feature type="transmembrane region" description="Helical" evidence="6">
    <location>
        <begin position="344"/>
        <end position="366"/>
    </location>
</feature>
<feature type="transmembrane region" description="Helical" evidence="6">
    <location>
        <begin position="36"/>
        <end position="62"/>
    </location>
</feature>
<proteinExistence type="predicted"/>
<dbReference type="GO" id="GO:0005886">
    <property type="term" value="C:plasma membrane"/>
    <property type="evidence" value="ECO:0007669"/>
    <property type="project" value="TreeGrafter"/>
</dbReference>
<keyword evidence="3 6" id="KW-1133">Transmembrane helix</keyword>
<keyword evidence="4 6" id="KW-0472">Membrane</keyword>
<reference evidence="8" key="1">
    <citation type="submission" date="2021-12" db="EMBL/GenBank/DDBJ databases">
        <title>Convergent genome expansion in fungi linked to evolution of root-endophyte symbiosis.</title>
        <authorList>
            <consortium name="DOE Joint Genome Institute"/>
            <person name="Ke Y.-H."/>
            <person name="Bonito G."/>
            <person name="Liao H.-L."/>
            <person name="Looney B."/>
            <person name="Rojas-Flechas A."/>
            <person name="Nash J."/>
            <person name="Hameed K."/>
            <person name="Schadt C."/>
            <person name="Martin F."/>
            <person name="Crous P.W."/>
            <person name="Miettinen O."/>
            <person name="Magnuson J.K."/>
            <person name="Labbe J."/>
            <person name="Jacobson D."/>
            <person name="Doktycz M.J."/>
            <person name="Veneault-Fourrey C."/>
            <person name="Kuo A."/>
            <person name="Mondo S."/>
            <person name="Calhoun S."/>
            <person name="Riley R."/>
            <person name="Ohm R."/>
            <person name="LaButti K."/>
            <person name="Andreopoulos B."/>
            <person name="Pangilinan J."/>
            <person name="Nolan M."/>
            <person name="Tritt A."/>
            <person name="Clum A."/>
            <person name="Lipzen A."/>
            <person name="Daum C."/>
            <person name="Barry K."/>
            <person name="Grigoriev I.V."/>
            <person name="Vilgalys R."/>
        </authorList>
    </citation>
    <scope>NUCLEOTIDE SEQUENCE</scope>
    <source>
        <strain evidence="8">PMI_201</strain>
    </source>
</reference>
<dbReference type="PRINTS" id="PR01036">
    <property type="entry name" value="TCRTETB"/>
</dbReference>
<dbReference type="Gene3D" id="1.20.1720.10">
    <property type="entry name" value="Multidrug resistance protein D"/>
    <property type="match status" value="1"/>
</dbReference>
<feature type="transmembrane region" description="Helical" evidence="6">
    <location>
        <begin position="310"/>
        <end position="332"/>
    </location>
</feature>
<dbReference type="AlphaFoldDB" id="A0AAD4KKE7"/>
<dbReference type="InterPro" id="IPR036259">
    <property type="entry name" value="MFS_trans_sf"/>
</dbReference>
<comment type="subcellular location">
    <subcellularLocation>
        <location evidence="1">Membrane</location>
        <topology evidence="1">Multi-pass membrane protein</topology>
    </subcellularLocation>
</comment>
<dbReference type="Pfam" id="PF07690">
    <property type="entry name" value="MFS_1"/>
    <property type="match status" value="1"/>
</dbReference>
<feature type="transmembrane region" description="Helical" evidence="6">
    <location>
        <begin position="104"/>
        <end position="122"/>
    </location>
</feature>
<feature type="transmembrane region" description="Helical" evidence="6">
    <location>
        <begin position="128"/>
        <end position="150"/>
    </location>
</feature>
<dbReference type="PANTHER" id="PTHR23501:SF43">
    <property type="entry name" value="MULTIDRUG TRANSPORTER, PUTATIVE (AFU_ORTHOLOGUE AFUA_6G03040)-RELATED"/>
    <property type="match status" value="1"/>
</dbReference>
<evidence type="ECO:0000313" key="9">
    <source>
        <dbReference type="Proteomes" id="UP001201262"/>
    </source>
</evidence>
<sequence>MTMTSPSEGNDVQSRQGPNQENSSSVASEPLRGWRLVVILCSFAFGLLLAVIETSITATALVSIGNYFGDPIKVTWVVLAYLLSYMGFAMIFTRMSDGIGRLEATIIAWIFFGAFSLGSGLAKTLNQLIGFRLLQGIGGSGLYSMVMVVGTEITPIKHYGSFSAMIGMTVAVGSILGPILGGVITTESTWRWIYLFNAPCTAFGIFSLLVCWPRPKSNSEIAKNPLRSFHKVDYLGAILLLAASTLLVFALQEAGAAAYAWNSAAIISALAISAVCWCAFFGWISWLSFGEGPRGMRAIFPLTIALTRPTGPAIVAIFLTGFPYLISIINLPQRFQIVNGATPLMAGVHLLPLLCSMALGGGVGGAVSTRKNLTSHTLIFATCLILLGCGLMSTVSDTLTLNKAIYGYQFILGLGTGLTFSSVTMMANLANKPENIAAAQGAISQARIFGGSIGLSIATIVLNHKINTELAGILTPFQLHNLEQSLTTIAELSPSDRAAVTRVYAASFGTQMRICTYLSAAGVIAATGTYLSEPPKISAPMEPVHVDTEMVRY</sequence>
<feature type="domain" description="Major facilitator superfamily (MFS) profile" evidence="7">
    <location>
        <begin position="39"/>
        <end position="537"/>
    </location>
</feature>
<dbReference type="PROSITE" id="PS50850">
    <property type="entry name" value="MFS"/>
    <property type="match status" value="1"/>
</dbReference>
<feature type="region of interest" description="Disordered" evidence="5">
    <location>
        <begin position="1"/>
        <end position="26"/>
    </location>
</feature>
<feature type="transmembrane region" description="Helical" evidence="6">
    <location>
        <begin position="264"/>
        <end position="289"/>
    </location>
</feature>
<organism evidence="8 9">
    <name type="scientific">Talaromyces proteolyticus</name>
    <dbReference type="NCBI Taxonomy" id="1131652"/>
    <lineage>
        <taxon>Eukaryota</taxon>
        <taxon>Fungi</taxon>
        <taxon>Dikarya</taxon>
        <taxon>Ascomycota</taxon>
        <taxon>Pezizomycotina</taxon>
        <taxon>Eurotiomycetes</taxon>
        <taxon>Eurotiomycetidae</taxon>
        <taxon>Eurotiales</taxon>
        <taxon>Trichocomaceae</taxon>
        <taxon>Talaromyces</taxon>
        <taxon>Talaromyces sect. Bacilispori</taxon>
    </lineage>
</organism>
<dbReference type="RefSeq" id="XP_046068255.1">
    <property type="nucleotide sequence ID" value="XM_046219463.1"/>
</dbReference>
<dbReference type="SUPFAM" id="SSF103473">
    <property type="entry name" value="MFS general substrate transporter"/>
    <property type="match status" value="1"/>
</dbReference>
<dbReference type="Proteomes" id="UP001201262">
    <property type="component" value="Unassembled WGS sequence"/>
</dbReference>
<evidence type="ECO:0000256" key="6">
    <source>
        <dbReference type="SAM" id="Phobius"/>
    </source>
</evidence>